<dbReference type="AlphaFoldDB" id="A0A1X7M585"/>
<dbReference type="Proteomes" id="UP000193228">
    <property type="component" value="Unassembled WGS sequence"/>
</dbReference>
<evidence type="ECO:0000256" key="4">
    <source>
        <dbReference type="ARBA" id="ARBA00023002"/>
    </source>
</evidence>
<dbReference type="InterPro" id="IPR050315">
    <property type="entry name" value="FAD-oxidoreductase_2"/>
</dbReference>
<dbReference type="InterPro" id="IPR027477">
    <property type="entry name" value="Succ_DH/fumarate_Rdtase_cat_sf"/>
</dbReference>
<proteinExistence type="predicted"/>
<comment type="cofactor">
    <cofactor evidence="1">
        <name>FAD</name>
        <dbReference type="ChEBI" id="CHEBI:57692"/>
    </cofactor>
</comment>
<evidence type="ECO:0000259" key="5">
    <source>
        <dbReference type="Pfam" id="PF00890"/>
    </source>
</evidence>
<evidence type="ECO:0000256" key="3">
    <source>
        <dbReference type="ARBA" id="ARBA00022827"/>
    </source>
</evidence>
<dbReference type="InterPro" id="IPR003953">
    <property type="entry name" value="FAD-dep_OxRdtase_2_FAD-bd"/>
</dbReference>
<dbReference type="SUPFAM" id="SSF56425">
    <property type="entry name" value="Succinate dehydrogenase/fumarate reductase flavoprotein, catalytic domain"/>
    <property type="match status" value="1"/>
</dbReference>
<dbReference type="RefSeq" id="WP_085489855.1">
    <property type="nucleotide sequence ID" value="NZ_FXAT01000021.1"/>
</dbReference>
<gene>
    <name evidence="6" type="ORF">SAMN06265784_1219</name>
</gene>
<keyword evidence="2" id="KW-0285">Flavoprotein</keyword>
<dbReference type="GO" id="GO:0008202">
    <property type="term" value="P:steroid metabolic process"/>
    <property type="evidence" value="ECO:0007669"/>
    <property type="project" value="UniProtKB-ARBA"/>
</dbReference>
<dbReference type="Gene3D" id="3.90.700.10">
    <property type="entry name" value="Succinate dehydrogenase/fumarate reductase flavoprotein, catalytic domain"/>
    <property type="match status" value="1"/>
</dbReference>
<protein>
    <submittedName>
        <fullName evidence="6">Succinate dehydrogenase/fumarate reductase, flavoprotein subunit</fullName>
    </submittedName>
</protein>
<evidence type="ECO:0000313" key="7">
    <source>
        <dbReference type="Proteomes" id="UP000193228"/>
    </source>
</evidence>
<name>A0A1X7M585_9BURK</name>
<dbReference type="STRING" id="1515439.SAMN06265784_1219"/>
<sequence>MVETLSGLQQNETFDVAVIGAGGAGMSAALFAAIEGARVLLVESTEYVGGTTAYSAGTTWIPNSPHGPSVNPHDSNANAEAFLRRAVGERSNDALRRAFLQAGPQAVAHIEANSDVKYRARLFHPDYLSELEGSTLRGRALEPLAFDGRKLGRHFALIRPPIPEFTVLGGMMVDRDDVAHLLNMTKSFGSLRHAVKLLARHARDRMSWPRGTRLVMGNALIGRLLASLLARDVTVLVSTKLEALSTNASGGVDGITLSQGGQRRQIAVTGGVILASGGFNRHPHRRRAMLPGADPAWCPGAPGHTGGAQDLALAAGARYGEGALSNAFWAPVSVRRRSDGTSAVFPHFIMDRGKPGTIVVNREGRRFLNENTSYHLFGIAMQDAHRKTPSVPAFLVTDAEGLRKYGLGMVRPGGKGLEPFLADGYLTRGATLEELAAKLGIDPAGLADSVARINDYAKTGVDLDFQRGTTDYQRANGDANWPGPNPCLGPIARAPFYAVRLYPGDIGAATGLVSDHEARVLDRGDQPIGGLYACGNDMQSVMGGVYPAPGITLGPGLAFAYLAGRDAAARAKAAQSEAAGAQASASPVAPVARAAAQPVNEKIV</sequence>
<dbReference type="Gene3D" id="3.50.50.60">
    <property type="entry name" value="FAD/NAD(P)-binding domain"/>
    <property type="match status" value="3"/>
</dbReference>
<reference evidence="7" key="1">
    <citation type="submission" date="2017-04" db="EMBL/GenBank/DDBJ databases">
        <authorList>
            <person name="Varghese N."/>
            <person name="Submissions S."/>
        </authorList>
    </citation>
    <scope>NUCLEOTIDE SEQUENCE [LARGE SCALE GENOMIC DNA]</scope>
    <source>
        <strain evidence="7">LMG 29540</strain>
    </source>
</reference>
<dbReference type="NCBIfam" id="NF009477">
    <property type="entry name" value="PRK12843.1"/>
    <property type="match status" value="1"/>
</dbReference>
<organism evidence="6 7">
    <name type="scientific">Paraburkholderia susongensis</name>
    <dbReference type="NCBI Taxonomy" id="1515439"/>
    <lineage>
        <taxon>Bacteria</taxon>
        <taxon>Pseudomonadati</taxon>
        <taxon>Pseudomonadota</taxon>
        <taxon>Betaproteobacteria</taxon>
        <taxon>Burkholderiales</taxon>
        <taxon>Burkholderiaceae</taxon>
        <taxon>Paraburkholderia</taxon>
    </lineage>
</organism>
<accession>A0A1X7M585</accession>
<feature type="domain" description="FAD-dependent oxidoreductase 2 FAD-binding" evidence="5">
    <location>
        <begin position="15"/>
        <end position="553"/>
    </location>
</feature>
<dbReference type="Pfam" id="PF00890">
    <property type="entry name" value="FAD_binding_2"/>
    <property type="match status" value="1"/>
</dbReference>
<keyword evidence="3" id="KW-0274">FAD</keyword>
<dbReference type="GO" id="GO:0016491">
    <property type="term" value="F:oxidoreductase activity"/>
    <property type="evidence" value="ECO:0007669"/>
    <property type="project" value="UniProtKB-KW"/>
</dbReference>
<dbReference type="EMBL" id="FXAT01000021">
    <property type="protein sequence ID" value="SMG61346.1"/>
    <property type="molecule type" value="Genomic_DNA"/>
</dbReference>
<dbReference type="InterPro" id="IPR036188">
    <property type="entry name" value="FAD/NAD-bd_sf"/>
</dbReference>
<evidence type="ECO:0000313" key="6">
    <source>
        <dbReference type="EMBL" id="SMG61346.1"/>
    </source>
</evidence>
<evidence type="ECO:0000256" key="2">
    <source>
        <dbReference type="ARBA" id="ARBA00022630"/>
    </source>
</evidence>
<keyword evidence="7" id="KW-1185">Reference proteome</keyword>
<dbReference type="PANTHER" id="PTHR43400">
    <property type="entry name" value="FUMARATE REDUCTASE"/>
    <property type="match status" value="1"/>
</dbReference>
<dbReference type="SUPFAM" id="SSF51905">
    <property type="entry name" value="FAD/NAD(P)-binding domain"/>
    <property type="match status" value="1"/>
</dbReference>
<dbReference type="PANTHER" id="PTHR43400:SF10">
    <property type="entry name" value="3-OXOSTEROID 1-DEHYDROGENASE"/>
    <property type="match status" value="1"/>
</dbReference>
<evidence type="ECO:0000256" key="1">
    <source>
        <dbReference type="ARBA" id="ARBA00001974"/>
    </source>
</evidence>
<dbReference type="OrthoDB" id="9813348at2"/>
<keyword evidence="4" id="KW-0560">Oxidoreductase</keyword>